<keyword evidence="5" id="KW-0805">Transcription regulation</keyword>
<organism evidence="7">
    <name type="scientific">Notodromas monacha</name>
    <dbReference type="NCBI Taxonomy" id="399045"/>
    <lineage>
        <taxon>Eukaryota</taxon>
        <taxon>Metazoa</taxon>
        <taxon>Ecdysozoa</taxon>
        <taxon>Arthropoda</taxon>
        <taxon>Crustacea</taxon>
        <taxon>Oligostraca</taxon>
        <taxon>Ostracoda</taxon>
        <taxon>Podocopa</taxon>
        <taxon>Podocopida</taxon>
        <taxon>Cypridocopina</taxon>
        <taxon>Cypridoidea</taxon>
        <taxon>Cyprididae</taxon>
        <taxon>Notodromas</taxon>
    </lineage>
</organism>
<dbReference type="Pfam" id="PF08914">
    <property type="entry name" value="Myb_Rap1"/>
    <property type="match status" value="1"/>
</dbReference>
<dbReference type="InterPro" id="IPR039595">
    <property type="entry name" value="TE2IP/Rap1"/>
</dbReference>
<evidence type="ECO:0000256" key="4">
    <source>
        <dbReference type="ARBA" id="ARBA00023242"/>
    </source>
</evidence>
<reference evidence="7" key="1">
    <citation type="submission" date="2020-11" db="EMBL/GenBank/DDBJ databases">
        <authorList>
            <person name="Tran Van P."/>
        </authorList>
    </citation>
    <scope>NUCLEOTIDE SEQUENCE</scope>
</reference>
<evidence type="ECO:0000256" key="3">
    <source>
        <dbReference type="ARBA" id="ARBA00022895"/>
    </source>
</evidence>
<proteinExistence type="inferred from homology"/>
<evidence type="ECO:0000256" key="1">
    <source>
        <dbReference type="ARBA" id="ARBA00010467"/>
    </source>
</evidence>
<keyword evidence="5" id="KW-0010">Activator</keyword>
<dbReference type="AlphaFoldDB" id="A0A7R9BKY3"/>
<dbReference type="GO" id="GO:0042162">
    <property type="term" value="F:telomeric DNA binding"/>
    <property type="evidence" value="ECO:0007669"/>
    <property type="project" value="TreeGrafter"/>
</dbReference>
<evidence type="ECO:0000256" key="2">
    <source>
        <dbReference type="ARBA" id="ARBA00022454"/>
    </source>
</evidence>
<dbReference type="EMBL" id="CAJPEX010000631">
    <property type="protein sequence ID" value="CAG0916610.1"/>
    <property type="molecule type" value="Genomic_DNA"/>
</dbReference>
<dbReference type="GO" id="GO:0070187">
    <property type="term" value="C:shelterin complex"/>
    <property type="evidence" value="ECO:0007669"/>
    <property type="project" value="TreeGrafter"/>
</dbReference>
<keyword evidence="5" id="KW-0804">Transcription</keyword>
<evidence type="ECO:0000256" key="5">
    <source>
        <dbReference type="RuleBase" id="RU367107"/>
    </source>
</evidence>
<comment type="subunit">
    <text evidence="5">Homodimer.</text>
</comment>
<dbReference type="InterPro" id="IPR015010">
    <property type="entry name" value="TERF2IP_Myb"/>
</dbReference>
<keyword evidence="4 5" id="KW-0539">Nucleus</keyword>
<dbReference type="SUPFAM" id="SSF46689">
    <property type="entry name" value="Homeodomain-like"/>
    <property type="match status" value="1"/>
</dbReference>
<keyword evidence="2 5" id="KW-0158">Chromosome</keyword>
<evidence type="ECO:0000259" key="6">
    <source>
        <dbReference type="Pfam" id="PF08914"/>
    </source>
</evidence>
<dbReference type="GO" id="GO:0010833">
    <property type="term" value="P:telomere maintenance via telomere lengthening"/>
    <property type="evidence" value="ECO:0007669"/>
    <property type="project" value="UniProtKB-UniRule"/>
</dbReference>
<evidence type="ECO:0000313" key="7">
    <source>
        <dbReference type="EMBL" id="CAD7276458.1"/>
    </source>
</evidence>
<accession>A0A7R9BKY3</accession>
<name>A0A7R9BKY3_9CRUS</name>
<dbReference type="PANTHER" id="PTHR16466">
    <property type="entry name" value="TELOMERE REPEAT-BINDING FACTOR 2-INTERACTING PROTEIN 1"/>
    <property type="match status" value="1"/>
</dbReference>
<dbReference type="PANTHER" id="PTHR16466:SF6">
    <property type="entry name" value="TELOMERIC REPEAT-BINDING FACTOR 2-INTERACTING PROTEIN 1"/>
    <property type="match status" value="1"/>
</dbReference>
<dbReference type="GO" id="GO:0031848">
    <property type="term" value="P:protection from non-homologous end joining at telomere"/>
    <property type="evidence" value="ECO:0007669"/>
    <property type="project" value="TreeGrafter"/>
</dbReference>
<gene>
    <name evidence="7" type="ORF">NMOB1V02_LOCUS4220</name>
</gene>
<feature type="domain" description="TERF2-interacting telomeric protein 1 Myb" evidence="6">
    <location>
        <begin position="146"/>
        <end position="197"/>
    </location>
</feature>
<dbReference type="GO" id="GO:0006355">
    <property type="term" value="P:regulation of DNA-templated transcription"/>
    <property type="evidence" value="ECO:0007669"/>
    <property type="project" value="UniProtKB-UniRule"/>
</dbReference>
<keyword evidence="3 5" id="KW-0779">Telomere</keyword>
<dbReference type="Gene3D" id="1.10.10.60">
    <property type="entry name" value="Homeodomain-like"/>
    <property type="match status" value="1"/>
</dbReference>
<sequence length="222" mass="25150">MTTGSSSFFDPYCDILIFGVKEGAPGAPKILDFPKEKVTRSTTWKEILELEQARVVYPSGEPPAEPSKPRKRCKRVSNACPDERATKCARLIIKDCKKSSQVELAAMIEAFDDDLPDPPLHEPRAEGFTKVDDRMAVAKCKTRIPYTNKDDVKIIDAVIDLSSQYSTGGNTLWQVMEKQQFLPGRTFHSLRNRFFKSILCMESGKFLEWFSSKDLRKIGFTD</sequence>
<evidence type="ECO:0000313" key="8">
    <source>
        <dbReference type="Proteomes" id="UP000678499"/>
    </source>
</evidence>
<comment type="function">
    <text evidence="5">Acts both as a regulator of telomere function and as a transcription regulator. Involved in the regulation of telomere length and protection as a component of the shelterin complex (telosome). Does not bind DNA directly: recruited to telomeric double-stranded 5'-TTAGGG-3' repeats via its interaction with terf2. Independently of its function in telomeres, also acts as a transcription regulator: recruited to extratelomeric 5'-TTAGGG-3' sites via its association with terf2 or other factors, and regulates gene expression.</text>
</comment>
<keyword evidence="8" id="KW-1185">Reference proteome</keyword>
<comment type="subcellular location">
    <subcellularLocation>
        <location evidence="5">Nucleus</location>
    </subcellularLocation>
    <subcellularLocation>
        <location evidence="5">Chromosome</location>
        <location evidence="5">Telomere</location>
    </subcellularLocation>
</comment>
<comment type="similarity">
    <text evidence="1 5">Belongs to the RAP1 family.</text>
</comment>
<protein>
    <recommendedName>
        <fullName evidence="5">Telomeric repeat-binding factor 2-interacting protein 1</fullName>
        <shortName evidence="5">TERF2-interacting telomeric protein 1</shortName>
    </recommendedName>
    <alternativeName>
        <fullName evidence="5">Repressor/activator protein 1 homolog</fullName>
    </alternativeName>
</protein>
<dbReference type="InterPro" id="IPR009057">
    <property type="entry name" value="Homeodomain-like_sf"/>
</dbReference>
<dbReference type="Proteomes" id="UP000678499">
    <property type="component" value="Unassembled WGS sequence"/>
</dbReference>
<dbReference type="EMBL" id="OA882668">
    <property type="protein sequence ID" value="CAD7276458.1"/>
    <property type="molecule type" value="Genomic_DNA"/>
</dbReference>